<reference evidence="1 2" key="1">
    <citation type="submission" date="2020-10" db="EMBL/GenBank/DDBJ databases">
        <title>The Coptis chinensis genome and diversification of protoberbering-type alkaloids.</title>
        <authorList>
            <person name="Wang B."/>
            <person name="Shu S."/>
            <person name="Song C."/>
            <person name="Liu Y."/>
        </authorList>
    </citation>
    <scope>NUCLEOTIDE SEQUENCE [LARGE SCALE GENOMIC DNA]</scope>
    <source>
        <strain evidence="1">HL-2020</strain>
        <tissue evidence="1">Leaf</tissue>
    </source>
</reference>
<evidence type="ECO:0000313" key="2">
    <source>
        <dbReference type="Proteomes" id="UP000631114"/>
    </source>
</evidence>
<organism evidence="1 2">
    <name type="scientific">Coptis chinensis</name>
    <dbReference type="NCBI Taxonomy" id="261450"/>
    <lineage>
        <taxon>Eukaryota</taxon>
        <taxon>Viridiplantae</taxon>
        <taxon>Streptophyta</taxon>
        <taxon>Embryophyta</taxon>
        <taxon>Tracheophyta</taxon>
        <taxon>Spermatophyta</taxon>
        <taxon>Magnoliopsida</taxon>
        <taxon>Ranunculales</taxon>
        <taxon>Ranunculaceae</taxon>
        <taxon>Coptidoideae</taxon>
        <taxon>Coptis</taxon>
    </lineage>
</organism>
<dbReference type="AlphaFoldDB" id="A0A835H9E0"/>
<accession>A0A835H9E0</accession>
<evidence type="ECO:0000313" key="1">
    <source>
        <dbReference type="EMBL" id="KAF9594122.1"/>
    </source>
</evidence>
<gene>
    <name evidence="1" type="ORF">IFM89_027488</name>
</gene>
<proteinExistence type="predicted"/>
<comment type="caution">
    <text evidence="1">The sequence shown here is derived from an EMBL/GenBank/DDBJ whole genome shotgun (WGS) entry which is preliminary data.</text>
</comment>
<dbReference type="EMBL" id="JADFTS010000008">
    <property type="protein sequence ID" value="KAF9594122.1"/>
    <property type="molecule type" value="Genomic_DNA"/>
</dbReference>
<dbReference type="OrthoDB" id="1727522at2759"/>
<dbReference type="Proteomes" id="UP000631114">
    <property type="component" value="Unassembled WGS sequence"/>
</dbReference>
<protein>
    <submittedName>
        <fullName evidence="1">Uncharacterized protein</fullName>
    </submittedName>
</protein>
<name>A0A835H9E0_9MAGN</name>
<keyword evidence="2" id="KW-1185">Reference proteome</keyword>
<sequence length="272" mass="30633">MEFLIGAQLPEFCSRESSLIIKEIFGVTVYGPLLENGPRLALYLMSLNPLRRWLAFQIQNHLMELTAKSIESADLNFSRYGDTFFECKDWYDVYEDEILIARAVVPFDYGMVLSDSGQTYLTCQTLPVVVLALAKAQQIRHVRLYDVDRANAPCTCQLVHPCHHRLISNNELLGVGQSNATAANRVARNVVYSCTSLPTSPPFVASNLDDQIKVSTPHSSSIIPTRFHPPSLLQPPWDPNAATLFLNPMKELDILLPRLEIAHPLLRKQDIM</sequence>